<dbReference type="eggNOG" id="COG2433">
    <property type="taxonomic scope" value="Bacteria"/>
</dbReference>
<feature type="domain" description="Transposase IS66 zinc-finger binding" evidence="3">
    <location>
        <begin position="170"/>
        <end position="213"/>
    </location>
</feature>
<evidence type="ECO:0000259" key="3">
    <source>
        <dbReference type="Pfam" id="PF13005"/>
    </source>
</evidence>
<dbReference type="InterPro" id="IPR039552">
    <property type="entry name" value="IS66_C"/>
</dbReference>
<reference evidence="6 7" key="1">
    <citation type="journal article" date="2013" name="PLoS ONE">
        <title>Poles Apart: Arctic and Antarctic Octadecabacter strains Share High Genome Plasticity and a New Type of Xanthorhodopsin.</title>
        <authorList>
            <person name="Vollmers J."/>
            <person name="Voget S."/>
            <person name="Dietrich S."/>
            <person name="Gollnow K."/>
            <person name="Smits M."/>
            <person name="Meyer K."/>
            <person name="Brinkhoff T."/>
            <person name="Simon M."/>
            <person name="Daniel R."/>
        </authorList>
    </citation>
    <scope>NUCLEOTIDE SEQUENCE [LARGE SCALE GENOMIC DNA]</scope>
    <source>
        <strain evidence="6 7">238</strain>
    </source>
</reference>
<dbReference type="AlphaFoldDB" id="M9RHL6"/>
<dbReference type="InterPro" id="IPR052344">
    <property type="entry name" value="Transposase-related"/>
</dbReference>
<dbReference type="InterPro" id="IPR024474">
    <property type="entry name" value="Znf_dom_IS66"/>
</dbReference>
<feature type="domain" description="Transposase TnpC homeodomain" evidence="4">
    <location>
        <begin position="95"/>
        <end position="162"/>
    </location>
</feature>
<feature type="compositionally biased region" description="Basic residues" evidence="1">
    <location>
        <begin position="147"/>
        <end position="161"/>
    </location>
</feature>
<dbReference type="InterPro" id="IPR004291">
    <property type="entry name" value="Transposase_IS66_central"/>
</dbReference>
<dbReference type="PANTHER" id="PTHR33678">
    <property type="entry name" value="BLL1576 PROTEIN"/>
    <property type="match status" value="1"/>
</dbReference>
<organism evidence="6 7">
    <name type="scientific">Octadecabacter arcticus 238</name>
    <dbReference type="NCBI Taxonomy" id="391616"/>
    <lineage>
        <taxon>Bacteria</taxon>
        <taxon>Pseudomonadati</taxon>
        <taxon>Pseudomonadota</taxon>
        <taxon>Alphaproteobacteria</taxon>
        <taxon>Rhodobacterales</taxon>
        <taxon>Roseobacteraceae</taxon>
        <taxon>Octadecabacter</taxon>
    </lineage>
</organism>
<dbReference type="InterPro" id="IPR024463">
    <property type="entry name" value="Transposase_TnpC_homeodom"/>
</dbReference>
<dbReference type="EMBL" id="CP003742">
    <property type="protein sequence ID" value="AGI71682.1"/>
    <property type="molecule type" value="Genomic_DNA"/>
</dbReference>
<dbReference type="Pfam" id="PF13005">
    <property type="entry name" value="zf-IS66"/>
    <property type="match status" value="1"/>
</dbReference>
<evidence type="ECO:0000256" key="1">
    <source>
        <dbReference type="SAM" id="MobiDB-lite"/>
    </source>
</evidence>
<evidence type="ECO:0000313" key="7">
    <source>
        <dbReference type="Proteomes" id="UP000004688"/>
    </source>
</evidence>
<evidence type="ECO:0000259" key="5">
    <source>
        <dbReference type="Pfam" id="PF13817"/>
    </source>
</evidence>
<name>M9RHL6_9RHOB</name>
<dbReference type="Pfam" id="PF13817">
    <property type="entry name" value="DDE_Tnp_IS66_C"/>
    <property type="match status" value="1"/>
</dbReference>
<dbReference type="PANTHER" id="PTHR33678:SF1">
    <property type="entry name" value="BLL1576 PROTEIN"/>
    <property type="match status" value="1"/>
</dbReference>
<evidence type="ECO:0000259" key="4">
    <source>
        <dbReference type="Pfam" id="PF13007"/>
    </source>
</evidence>
<evidence type="ECO:0000313" key="6">
    <source>
        <dbReference type="EMBL" id="AGI71682.1"/>
    </source>
</evidence>
<keyword evidence="7" id="KW-1185">Reference proteome</keyword>
<dbReference type="HOGENOM" id="CLU_023034_0_1_5"/>
<dbReference type="Pfam" id="PF13007">
    <property type="entry name" value="LZ_Tnp_IS66"/>
    <property type="match status" value="1"/>
</dbReference>
<feature type="domain" description="Transposase IS66 central" evidence="2">
    <location>
        <begin position="227"/>
        <end position="517"/>
    </location>
</feature>
<feature type="domain" description="Transposase IS66 C-terminal" evidence="5">
    <location>
        <begin position="524"/>
        <end position="561"/>
    </location>
</feature>
<dbReference type="Proteomes" id="UP000004688">
    <property type="component" value="Chromosome"/>
</dbReference>
<accession>M9RHL6</accession>
<protein>
    <submittedName>
        <fullName evidence="6">IS66-like transposase</fullName>
    </submittedName>
</protein>
<dbReference type="NCBIfam" id="NF033517">
    <property type="entry name" value="transpos_IS66"/>
    <property type="match status" value="1"/>
</dbReference>
<sequence length="580" mass="64769">MPLWDSHDARDLVCNGMSKTPPNLTNLPPEVQAYVAAQTAELSELKQAFLGSSLGHATVQKRLKDEMASVDAALSAERTAHARAIQNRDTIIADLRLQLHGHNKHRFGSKSESSAQLALELILEELEIEQAVETDDEPSDAEAKPPRTPRKRKPFPKGLKRVQKTITPSDACTDCGGSFKVLGTDVMEELEYVPGHYIVNQIGRPRLACTCCEAVVQAEMPSRPIPKSFVGPALMAHILCCKYGYHLPLYRQSQMFANEGIDLSGSLMAGWVGKCTKLLERVSDAIRDHVFEAQAIFMDDTTVKLLQKGNGKGKNKTKTARLWVYARKEDTWASGAPPAVWYQFSTSHEAEHPSKHLESYEGYAHADAYAGYNDAYRTGRVKEMACMAHVRREFFDLYESTKLPVAGEAVLRIKKLYDVETQARFLPPAERVALRQEYAKPIFDDLEVWLKEQLGKISSKTPLAKAIKYALARLPKARPYLDHGFLELDNNTAERAVRPVAVGRKNYLFMGSEAGGKSAAIAYTLIETAKMNKVNPEAWLAWVLERIQDHQANRINDLMPWAYQDMIDAKNAEAEAKDAA</sequence>
<feature type="region of interest" description="Disordered" evidence="1">
    <location>
        <begin position="130"/>
        <end position="161"/>
    </location>
</feature>
<feature type="compositionally biased region" description="Acidic residues" evidence="1">
    <location>
        <begin position="130"/>
        <end position="140"/>
    </location>
</feature>
<proteinExistence type="predicted"/>
<dbReference type="KEGG" id="oar:OA238_c15490"/>
<dbReference type="STRING" id="391616.OA238_c15490"/>
<evidence type="ECO:0000259" key="2">
    <source>
        <dbReference type="Pfam" id="PF03050"/>
    </source>
</evidence>
<dbReference type="Pfam" id="PF03050">
    <property type="entry name" value="DDE_Tnp_IS66"/>
    <property type="match status" value="1"/>
</dbReference>
<gene>
    <name evidence="6" type="ORF">OA238_c15490</name>
</gene>